<organism evidence="3 4">
    <name type="scientific">Armillaria borealis</name>
    <dbReference type="NCBI Taxonomy" id="47425"/>
    <lineage>
        <taxon>Eukaryota</taxon>
        <taxon>Fungi</taxon>
        <taxon>Dikarya</taxon>
        <taxon>Basidiomycota</taxon>
        <taxon>Agaricomycotina</taxon>
        <taxon>Agaricomycetes</taxon>
        <taxon>Agaricomycetidae</taxon>
        <taxon>Agaricales</taxon>
        <taxon>Marasmiineae</taxon>
        <taxon>Physalacriaceae</taxon>
        <taxon>Armillaria</taxon>
    </lineage>
</organism>
<feature type="transmembrane region" description="Helical" evidence="2">
    <location>
        <begin position="66"/>
        <end position="88"/>
    </location>
</feature>
<feature type="compositionally biased region" description="Low complexity" evidence="1">
    <location>
        <begin position="195"/>
        <end position="205"/>
    </location>
</feature>
<keyword evidence="2" id="KW-0812">Transmembrane</keyword>
<feature type="region of interest" description="Disordered" evidence="1">
    <location>
        <begin position="489"/>
        <end position="565"/>
    </location>
</feature>
<protein>
    <recommendedName>
        <fullName evidence="5">Membrane anchor Opy2 N-terminal domain-containing protein</fullName>
    </recommendedName>
</protein>
<evidence type="ECO:0000256" key="2">
    <source>
        <dbReference type="SAM" id="Phobius"/>
    </source>
</evidence>
<comment type="caution">
    <text evidence="3">The sequence shown here is derived from an EMBL/GenBank/DDBJ whole genome shotgun (WGS) entry which is preliminary data.</text>
</comment>
<feature type="region of interest" description="Disordered" evidence="1">
    <location>
        <begin position="448"/>
        <end position="474"/>
    </location>
</feature>
<name>A0AA39N180_9AGAR</name>
<feature type="region of interest" description="Disordered" evidence="1">
    <location>
        <begin position="294"/>
        <end position="370"/>
    </location>
</feature>
<evidence type="ECO:0000313" key="4">
    <source>
        <dbReference type="Proteomes" id="UP001175226"/>
    </source>
</evidence>
<feature type="compositionally biased region" description="Polar residues" evidence="1">
    <location>
        <begin position="129"/>
        <end position="182"/>
    </location>
</feature>
<gene>
    <name evidence="3" type="ORF">EV421DRAFT_1956978</name>
</gene>
<evidence type="ECO:0000313" key="3">
    <source>
        <dbReference type="EMBL" id="KAK0453634.1"/>
    </source>
</evidence>
<feature type="compositionally biased region" description="Polar residues" evidence="1">
    <location>
        <begin position="360"/>
        <end position="370"/>
    </location>
</feature>
<keyword evidence="4" id="KW-1185">Reference proteome</keyword>
<dbReference type="AlphaFoldDB" id="A0AA39N180"/>
<dbReference type="Proteomes" id="UP001175226">
    <property type="component" value="Unassembled WGS sequence"/>
</dbReference>
<feature type="compositionally biased region" description="Polar residues" evidence="1">
    <location>
        <begin position="343"/>
        <end position="354"/>
    </location>
</feature>
<accession>A0AA39N180</accession>
<reference evidence="3" key="1">
    <citation type="submission" date="2023-06" db="EMBL/GenBank/DDBJ databases">
        <authorList>
            <consortium name="Lawrence Berkeley National Laboratory"/>
            <person name="Ahrendt S."/>
            <person name="Sahu N."/>
            <person name="Indic B."/>
            <person name="Wong-Bajracharya J."/>
            <person name="Merenyi Z."/>
            <person name="Ke H.-M."/>
            <person name="Monk M."/>
            <person name="Kocsube S."/>
            <person name="Drula E."/>
            <person name="Lipzen A."/>
            <person name="Balint B."/>
            <person name="Henrissat B."/>
            <person name="Andreopoulos B."/>
            <person name="Martin F.M."/>
            <person name="Harder C.B."/>
            <person name="Rigling D."/>
            <person name="Ford K.L."/>
            <person name="Foster G.D."/>
            <person name="Pangilinan J."/>
            <person name="Papanicolaou A."/>
            <person name="Barry K."/>
            <person name="LaButti K."/>
            <person name="Viragh M."/>
            <person name="Koriabine M."/>
            <person name="Yan M."/>
            <person name="Riley R."/>
            <person name="Champramary S."/>
            <person name="Plett K.L."/>
            <person name="Tsai I.J."/>
            <person name="Slot J."/>
            <person name="Sipos G."/>
            <person name="Plett J."/>
            <person name="Nagy L.G."/>
            <person name="Grigoriev I.V."/>
        </authorList>
    </citation>
    <scope>NUCLEOTIDE SEQUENCE</scope>
    <source>
        <strain evidence="3">FPL87.14</strain>
    </source>
</reference>
<feature type="compositionally biased region" description="Polar residues" evidence="1">
    <location>
        <begin position="465"/>
        <end position="474"/>
    </location>
</feature>
<evidence type="ECO:0000256" key="1">
    <source>
        <dbReference type="SAM" id="MobiDB-lite"/>
    </source>
</evidence>
<feature type="compositionally biased region" description="Low complexity" evidence="1">
    <location>
        <begin position="514"/>
        <end position="531"/>
    </location>
</feature>
<dbReference type="EMBL" id="JAUEPT010000003">
    <property type="protein sequence ID" value="KAK0453634.1"/>
    <property type="molecule type" value="Genomic_DNA"/>
</dbReference>
<proteinExistence type="predicted"/>
<feature type="region of interest" description="Disordered" evidence="1">
    <location>
        <begin position="99"/>
        <end position="220"/>
    </location>
</feature>
<keyword evidence="2" id="KW-0472">Membrane</keyword>
<keyword evidence="2" id="KW-1133">Transmembrane helix</keyword>
<sequence length="630" mass="66268">MRLDALLPRQSSGCIDCPDTPVCSCAANQQCFQITRDCYTCTTFKCVSQDSSSSGSGSSGGVSKGALAGAIIGSLVFLAGAIFLFLWWRRSTRRRRALEEAEAKPDAPAPADTVLNRPNPTEKPPPTPVEQNTVRVYSSSSNTTIDLDPESQTSSHPRSPESARSNPFEDSNSIQTAGTEGTNVIPIALVPPDPSSHASSHSEQSNATSPVRPPRSPDLNLEHVNVSHDSLRSPQGYALSQRSGVSGLSSRQSYMSNASYSSDFLNEAPMIITPGHGTVRQVLGVVKAEVINAPGSNDGLRTPGAASRPTIRSPLAETSFGPADIMGGDESLEGNPFSDRHSSTVTTHATSPGSARTAFSPASPTRESNQMNWTPDGPILPWAQDGDNSRPSSMSTQAGSIIGIENATRVNVGLLDRSPSYRTTKGRLVTPSTAGLGTLEEQQQRALAHAQARAQAQGLDKNKRTSGSSVLSATSTRADSILESFPFVPPSPISNRPMRSPPVSPLGQSFSGGPSSPNAQQSFSSSSTQATVVPSPRDHSFSESETDLPSPPNRRTLGLSTGSQLSTASSGLGSFPFQIDTGNSESSLVPSVYSARQRASLDTLAITSDLSSYPLGFDRDSILPPSSKRG</sequence>
<evidence type="ECO:0008006" key="5">
    <source>
        <dbReference type="Google" id="ProtNLM"/>
    </source>
</evidence>
<feature type="compositionally biased region" description="Low complexity" evidence="1">
    <location>
        <begin position="448"/>
        <end position="457"/>
    </location>
</feature>